<evidence type="ECO:0000313" key="1">
    <source>
        <dbReference type="EMBL" id="TCL55921.1"/>
    </source>
</evidence>
<name>A0A4R1QSC0_9FIRM</name>
<accession>A0A4R1QSC0</accession>
<organism evidence="1 2">
    <name type="scientific">Kineothrix alysoides</name>
    <dbReference type="NCBI Taxonomy" id="1469948"/>
    <lineage>
        <taxon>Bacteria</taxon>
        <taxon>Bacillati</taxon>
        <taxon>Bacillota</taxon>
        <taxon>Clostridia</taxon>
        <taxon>Lachnospirales</taxon>
        <taxon>Lachnospiraceae</taxon>
        <taxon>Kineothrix</taxon>
    </lineage>
</organism>
<dbReference type="RefSeq" id="WP_157837526.1">
    <property type="nucleotide sequence ID" value="NZ_JPNB01000001.1"/>
</dbReference>
<dbReference type="Proteomes" id="UP000295718">
    <property type="component" value="Unassembled WGS sequence"/>
</dbReference>
<evidence type="ECO:0008006" key="3">
    <source>
        <dbReference type="Google" id="ProtNLM"/>
    </source>
</evidence>
<proteinExistence type="predicted"/>
<keyword evidence="2" id="KW-1185">Reference proteome</keyword>
<gene>
    <name evidence="1" type="ORF">EDD76_11355</name>
</gene>
<dbReference type="EMBL" id="SLUO01000013">
    <property type="protein sequence ID" value="TCL55921.1"/>
    <property type="molecule type" value="Genomic_DNA"/>
</dbReference>
<protein>
    <recommendedName>
        <fullName evidence="3">YD repeat-containing protein</fullName>
    </recommendedName>
</protein>
<dbReference type="AlphaFoldDB" id="A0A4R1QSC0"/>
<sequence>MNIVYKPYLKLIVVKVDHFNSEIIDERNFGYDEDGKINKFKHKYVRNDNYTILSIDM</sequence>
<reference evidence="1 2" key="1">
    <citation type="submission" date="2019-03" db="EMBL/GenBank/DDBJ databases">
        <title>Genomic Encyclopedia of Type Strains, Phase IV (KMG-IV): sequencing the most valuable type-strain genomes for metagenomic binning, comparative biology and taxonomic classification.</title>
        <authorList>
            <person name="Goeker M."/>
        </authorList>
    </citation>
    <scope>NUCLEOTIDE SEQUENCE [LARGE SCALE GENOMIC DNA]</scope>
    <source>
        <strain evidence="1 2">DSM 100556</strain>
    </source>
</reference>
<comment type="caution">
    <text evidence="1">The sequence shown here is derived from an EMBL/GenBank/DDBJ whole genome shotgun (WGS) entry which is preliminary data.</text>
</comment>
<evidence type="ECO:0000313" key="2">
    <source>
        <dbReference type="Proteomes" id="UP000295718"/>
    </source>
</evidence>